<dbReference type="PANTHER" id="PTHR42745">
    <property type="match status" value="1"/>
</dbReference>
<dbReference type="InterPro" id="IPR050986">
    <property type="entry name" value="GutQ/KpsF_isomerases"/>
</dbReference>
<feature type="domain" description="SIS" evidence="1">
    <location>
        <begin position="38"/>
        <end position="180"/>
    </location>
</feature>
<dbReference type="InterPro" id="IPR046348">
    <property type="entry name" value="SIS_dom_sf"/>
</dbReference>
<dbReference type="AlphaFoldDB" id="A0A7X2NRJ5"/>
<dbReference type="Proteomes" id="UP000461880">
    <property type="component" value="Unassembled WGS sequence"/>
</dbReference>
<gene>
    <name evidence="2" type="ORF">FYJ51_04985</name>
</gene>
<dbReference type="PANTHER" id="PTHR42745:SF1">
    <property type="entry name" value="ARABINOSE 5-PHOSPHATE ISOMERASE KDSD"/>
    <property type="match status" value="1"/>
</dbReference>
<dbReference type="CDD" id="cd05014">
    <property type="entry name" value="SIS_Kpsf"/>
    <property type="match status" value="1"/>
</dbReference>
<accession>A0A7X2NRJ5</accession>
<evidence type="ECO:0000313" key="2">
    <source>
        <dbReference type="EMBL" id="MSS58257.1"/>
    </source>
</evidence>
<sequence>MANEKAQVQEFLNIVNEQIKAFEDTIDIKALTDAKNLILDAESRNNRVHVTGIGKPGHLSGYIASLLSSTGTPAYELHGTEAVHGSSGQVVPGDVVIAISNSGETGELKATVTALKKNGAKIISVTGNPESWLAKQGDVCLTAGVKQEGDSMNKPPRASILAEALMLQSLSILLQNEKKLTPDQYVKWHPGGSLGKSILDAQKEGK</sequence>
<proteinExistence type="predicted"/>
<dbReference type="Pfam" id="PF01380">
    <property type="entry name" value="SIS"/>
    <property type="match status" value="1"/>
</dbReference>
<evidence type="ECO:0000313" key="3">
    <source>
        <dbReference type="Proteomes" id="UP000461880"/>
    </source>
</evidence>
<dbReference type="SUPFAM" id="SSF53697">
    <property type="entry name" value="SIS domain"/>
    <property type="match status" value="1"/>
</dbReference>
<evidence type="ECO:0000259" key="1">
    <source>
        <dbReference type="PROSITE" id="PS51464"/>
    </source>
</evidence>
<organism evidence="2 3">
    <name type="scientific">Stecheria intestinalis</name>
    <dbReference type="NCBI Taxonomy" id="2606630"/>
    <lineage>
        <taxon>Bacteria</taxon>
        <taxon>Bacillati</taxon>
        <taxon>Bacillota</taxon>
        <taxon>Erysipelotrichia</taxon>
        <taxon>Erysipelotrichales</taxon>
        <taxon>Erysipelotrichaceae</taxon>
        <taxon>Stecheria</taxon>
    </lineage>
</organism>
<keyword evidence="3" id="KW-1185">Reference proteome</keyword>
<dbReference type="InterPro" id="IPR035474">
    <property type="entry name" value="SIS_Kpsf"/>
</dbReference>
<dbReference type="Gene3D" id="3.40.50.10490">
    <property type="entry name" value="Glucose-6-phosphate isomerase like protein, domain 1"/>
    <property type="match status" value="1"/>
</dbReference>
<dbReference type="PROSITE" id="PS51464">
    <property type="entry name" value="SIS"/>
    <property type="match status" value="1"/>
</dbReference>
<dbReference type="InterPro" id="IPR001347">
    <property type="entry name" value="SIS_dom"/>
</dbReference>
<dbReference type="GO" id="GO:0097367">
    <property type="term" value="F:carbohydrate derivative binding"/>
    <property type="evidence" value="ECO:0007669"/>
    <property type="project" value="InterPro"/>
</dbReference>
<dbReference type="RefSeq" id="WP_105304780.1">
    <property type="nucleotide sequence ID" value="NZ_JAQXPC010000090.1"/>
</dbReference>
<dbReference type="EMBL" id="VUMN01000008">
    <property type="protein sequence ID" value="MSS58257.1"/>
    <property type="molecule type" value="Genomic_DNA"/>
</dbReference>
<protein>
    <submittedName>
        <fullName evidence="2">SIS domain-containing protein</fullName>
    </submittedName>
</protein>
<reference evidence="2 3" key="1">
    <citation type="submission" date="2019-08" db="EMBL/GenBank/DDBJ databases">
        <title>In-depth cultivation of the pig gut microbiome towards novel bacterial diversity and tailored functional studies.</title>
        <authorList>
            <person name="Wylensek D."/>
            <person name="Hitch T.C.A."/>
            <person name="Clavel T."/>
        </authorList>
    </citation>
    <scope>NUCLEOTIDE SEQUENCE [LARGE SCALE GENOMIC DNA]</scope>
    <source>
        <strain evidence="2 3">Oil+RF-744-GAM-WT-6</strain>
    </source>
</reference>
<comment type="caution">
    <text evidence="2">The sequence shown here is derived from an EMBL/GenBank/DDBJ whole genome shotgun (WGS) entry which is preliminary data.</text>
</comment>
<dbReference type="GO" id="GO:1901135">
    <property type="term" value="P:carbohydrate derivative metabolic process"/>
    <property type="evidence" value="ECO:0007669"/>
    <property type="project" value="InterPro"/>
</dbReference>
<name>A0A7X2NRJ5_9FIRM</name>